<dbReference type="AlphaFoldDB" id="A0A2R4C957"/>
<sequence length="258" mass="28353">MIWLRRPDRGPTTPIHEVPMMTRSAIVAAVAFLAVSSAQAVETWQFDHVSFSGQDGSAVTLLSQSTTATVVSMDSMAHATTLFGLSTLPYQTKRELVHENYSVNVTNGYRVTGLTMQFNLQGILRPAQPNGYAYNRVQPMFQAVGGGMNHTWHLLDISQVEGAYSDSATMSDFTSENFSLNIWMQMQTTAVGSYIIGPDGYTNVDPSSVDLWADNITFTIHTVPVPEPSTYLMLGAGLGLIALGRRTRRWSRHRAIAC</sequence>
<proteinExistence type="predicted"/>
<dbReference type="NCBIfam" id="TIGR02595">
    <property type="entry name" value="PEP_CTERM"/>
    <property type="match status" value="1"/>
</dbReference>
<keyword evidence="3" id="KW-1185">Reference proteome</keyword>
<evidence type="ECO:0000259" key="1">
    <source>
        <dbReference type="Pfam" id="PF07589"/>
    </source>
</evidence>
<dbReference type="EMBL" id="CP028324">
    <property type="protein sequence ID" value="AVR96147.1"/>
    <property type="molecule type" value="Genomic_DNA"/>
</dbReference>
<organism evidence="2 3">
    <name type="scientific">Pseudoduganella armeniaca</name>
    <dbReference type="NCBI Taxonomy" id="2072590"/>
    <lineage>
        <taxon>Bacteria</taxon>
        <taxon>Pseudomonadati</taxon>
        <taxon>Pseudomonadota</taxon>
        <taxon>Betaproteobacteria</taxon>
        <taxon>Burkholderiales</taxon>
        <taxon>Oxalobacteraceae</taxon>
        <taxon>Telluria group</taxon>
        <taxon>Pseudoduganella</taxon>
    </lineage>
</organism>
<dbReference type="KEGG" id="masz:C9I28_10775"/>
<protein>
    <recommendedName>
        <fullName evidence="1">Ice-binding protein C-terminal domain-containing protein</fullName>
    </recommendedName>
</protein>
<dbReference type="InterPro" id="IPR013424">
    <property type="entry name" value="Ice-binding_C"/>
</dbReference>
<name>A0A2R4C957_9BURK</name>
<dbReference type="Pfam" id="PF07589">
    <property type="entry name" value="PEP-CTERM"/>
    <property type="match status" value="1"/>
</dbReference>
<evidence type="ECO:0000313" key="2">
    <source>
        <dbReference type="EMBL" id="AVR96147.1"/>
    </source>
</evidence>
<evidence type="ECO:0000313" key="3">
    <source>
        <dbReference type="Proteomes" id="UP000240505"/>
    </source>
</evidence>
<feature type="domain" description="Ice-binding protein C-terminal" evidence="1">
    <location>
        <begin position="224"/>
        <end position="249"/>
    </location>
</feature>
<accession>A0A2R4C957</accession>
<dbReference type="OrthoDB" id="8754461at2"/>
<dbReference type="Proteomes" id="UP000240505">
    <property type="component" value="Chromosome"/>
</dbReference>
<gene>
    <name evidence="2" type="ORF">C9I28_10775</name>
</gene>
<reference evidence="2 3" key="1">
    <citation type="submission" date="2018-03" db="EMBL/GenBank/DDBJ databases">
        <title>Massilia armeniaca sp. nov., isolated from desert soil.</title>
        <authorList>
            <person name="Huang H."/>
            <person name="Ren M."/>
        </authorList>
    </citation>
    <scope>NUCLEOTIDE SEQUENCE [LARGE SCALE GENOMIC DNA]</scope>
    <source>
        <strain evidence="2 3">ZMN-3</strain>
    </source>
</reference>